<keyword evidence="1" id="KW-1133">Transmembrane helix</keyword>
<gene>
    <name evidence="2" type="ORF">NHU_01694</name>
</gene>
<reference evidence="2 3" key="1">
    <citation type="submission" date="2015-02" db="EMBL/GenBank/DDBJ databases">
        <title>Genome sequene of Rhodovulum sulfidophilum DSM 2351.</title>
        <authorList>
            <person name="Nagao N."/>
        </authorList>
    </citation>
    <scope>NUCLEOTIDE SEQUENCE [LARGE SCALE GENOMIC DNA]</scope>
    <source>
        <strain evidence="2 3">DSM 2351</strain>
    </source>
</reference>
<name>A0A0D6B1V7_RHOSU</name>
<proteinExistence type="predicted"/>
<dbReference type="KEGG" id="rsu:NHU_01694"/>
<sequence>MTEASNPHSQDPKSGKHVSSDFMIEQLVSIERVSLNVSQSVIVTTEDKLKLCLQKYVSDAERSKEWIAPLSLLVGLLLSLVTADFRDAWLSASTWQAIFIISAALSLFWFLASLRRAFGNRTIDALINEIKSYSATDGTSRGDENGS</sequence>
<accession>A0A0D6B1V7</accession>
<evidence type="ECO:0000313" key="3">
    <source>
        <dbReference type="Proteomes" id="UP000064912"/>
    </source>
</evidence>
<dbReference type="Proteomes" id="UP000064912">
    <property type="component" value="Chromosome"/>
</dbReference>
<evidence type="ECO:0000256" key="1">
    <source>
        <dbReference type="SAM" id="Phobius"/>
    </source>
</evidence>
<dbReference type="AlphaFoldDB" id="A0A0D6B1V7"/>
<feature type="transmembrane region" description="Helical" evidence="1">
    <location>
        <begin position="66"/>
        <end position="83"/>
    </location>
</feature>
<organism evidence="2 3">
    <name type="scientific">Rhodovulum sulfidophilum</name>
    <name type="common">Rhodobacter sulfidophilus</name>
    <dbReference type="NCBI Taxonomy" id="35806"/>
    <lineage>
        <taxon>Bacteria</taxon>
        <taxon>Pseudomonadati</taxon>
        <taxon>Pseudomonadota</taxon>
        <taxon>Alphaproteobacteria</taxon>
        <taxon>Rhodobacterales</taxon>
        <taxon>Paracoccaceae</taxon>
        <taxon>Rhodovulum</taxon>
    </lineage>
</organism>
<dbReference type="EMBL" id="AP014800">
    <property type="protein sequence ID" value="BAQ68850.1"/>
    <property type="molecule type" value="Genomic_DNA"/>
</dbReference>
<feature type="transmembrane region" description="Helical" evidence="1">
    <location>
        <begin position="95"/>
        <end position="112"/>
    </location>
</feature>
<keyword evidence="1" id="KW-0812">Transmembrane</keyword>
<keyword evidence="1" id="KW-0472">Membrane</keyword>
<protein>
    <submittedName>
        <fullName evidence="2">Uncharacterized protein</fullName>
    </submittedName>
</protein>
<dbReference type="PATRIC" id="fig|35806.4.peg.1747"/>
<evidence type="ECO:0000313" key="2">
    <source>
        <dbReference type="EMBL" id="BAQ68850.1"/>
    </source>
</evidence>